<protein>
    <submittedName>
        <fullName evidence="1">Uncharacterized protein</fullName>
    </submittedName>
</protein>
<evidence type="ECO:0000313" key="2">
    <source>
        <dbReference type="Proteomes" id="UP000697995"/>
    </source>
</evidence>
<keyword evidence="2" id="KW-1185">Reference proteome</keyword>
<dbReference type="EMBL" id="NRSG01000315">
    <property type="protein sequence ID" value="MBK1661507.1"/>
    <property type="molecule type" value="Genomic_DNA"/>
</dbReference>
<dbReference type="Proteomes" id="UP000697995">
    <property type="component" value="Unassembled WGS sequence"/>
</dbReference>
<accession>A0ABS1D5G3</accession>
<comment type="caution">
    <text evidence="1">The sequence shown here is derived from an EMBL/GenBank/DDBJ whole genome shotgun (WGS) entry which is preliminary data.</text>
</comment>
<sequence>MLARGAAHDASKLVEPEKSGFDRVLPLLRGLSYGSAEYRALEAAEAGLVALHHANNSHHPEHYGNRGIAGMDLFDLVEMLCDWIAAAERHPADGVRLDINVERHGIEPQLASILANTLARWPGTSGRALPGTP</sequence>
<organism evidence="1 2">
    <name type="scientific">Paracraurococcus ruber</name>
    <dbReference type="NCBI Taxonomy" id="77675"/>
    <lineage>
        <taxon>Bacteria</taxon>
        <taxon>Pseudomonadati</taxon>
        <taxon>Pseudomonadota</taxon>
        <taxon>Alphaproteobacteria</taxon>
        <taxon>Acetobacterales</taxon>
        <taxon>Roseomonadaceae</taxon>
        <taxon>Paracraurococcus</taxon>
    </lineage>
</organism>
<dbReference type="InterPro" id="IPR043721">
    <property type="entry name" value="DUF5662"/>
</dbReference>
<name>A0ABS1D5G3_9PROT</name>
<proteinExistence type="predicted"/>
<dbReference type="Pfam" id="PF18907">
    <property type="entry name" value="DUF5662"/>
    <property type="match status" value="1"/>
</dbReference>
<reference evidence="1 2" key="1">
    <citation type="journal article" date="2020" name="Microorganisms">
        <title>Osmotic Adaptation and Compatible Solute Biosynthesis of Phototrophic Bacteria as Revealed from Genome Analyses.</title>
        <authorList>
            <person name="Imhoff J.F."/>
            <person name="Rahn T."/>
            <person name="Kunzel S."/>
            <person name="Keller A."/>
            <person name="Neulinger S.C."/>
        </authorList>
    </citation>
    <scope>NUCLEOTIDE SEQUENCE [LARGE SCALE GENOMIC DNA]</scope>
    <source>
        <strain evidence="1 2">DSM 15382</strain>
    </source>
</reference>
<gene>
    <name evidence="1" type="ORF">CKO45_25185</name>
</gene>
<evidence type="ECO:0000313" key="1">
    <source>
        <dbReference type="EMBL" id="MBK1661507.1"/>
    </source>
</evidence>